<dbReference type="Proteomes" id="UP001148614">
    <property type="component" value="Unassembled WGS sequence"/>
</dbReference>
<proteinExistence type="predicted"/>
<comment type="caution">
    <text evidence="2">The sequence shown here is derived from an EMBL/GenBank/DDBJ whole genome shotgun (WGS) entry which is preliminary data.</text>
</comment>
<protein>
    <submittedName>
        <fullName evidence="2">Uncharacterized protein</fullName>
    </submittedName>
</protein>
<gene>
    <name evidence="2" type="ORF">NPX13_g10922</name>
</gene>
<accession>A0A9W8N3X1</accession>
<reference evidence="2" key="1">
    <citation type="submission" date="2022-07" db="EMBL/GenBank/DDBJ databases">
        <title>Genome Sequence of Xylaria arbuscula.</title>
        <authorList>
            <person name="Buettner E."/>
        </authorList>
    </citation>
    <scope>NUCLEOTIDE SEQUENCE</scope>
    <source>
        <strain evidence="2">VT107</strain>
    </source>
</reference>
<evidence type="ECO:0000313" key="2">
    <source>
        <dbReference type="EMBL" id="KAJ3553276.1"/>
    </source>
</evidence>
<sequence length="100" mass="11150">MPPSTFQKRKLPFGGLQRRVRARREDVEPELEDYSEEERASEDDGSEDLSDQEGQVPDDESESASGSEGDDDDDDGEEEDPSSVVAQVSFERAQDIIIIT</sequence>
<name>A0A9W8N3X1_9PEZI</name>
<feature type="compositionally biased region" description="Acidic residues" evidence="1">
    <location>
        <begin position="27"/>
        <end position="81"/>
    </location>
</feature>
<feature type="region of interest" description="Disordered" evidence="1">
    <location>
        <begin position="1"/>
        <end position="89"/>
    </location>
</feature>
<organism evidence="2 3">
    <name type="scientific">Xylaria arbuscula</name>
    <dbReference type="NCBI Taxonomy" id="114810"/>
    <lineage>
        <taxon>Eukaryota</taxon>
        <taxon>Fungi</taxon>
        <taxon>Dikarya</taxon>
        <taxon>Ascomycota</taxon>
        <taxon>Pezizomycotina</taxon>
        <taxon>Sordariomycetes</taxon>
        <taxon>Xylariomycetidae</taxon>
        <taxon>Xylariales</taxon>
        <taxon>Xylariaceae</taxon>
        <taxon>Xylaria</taxon>
    </lineage>
</organism>
<evidence type="ECO:0000313" key="3">
    <source>
        <dbReference type="Proteomes" id="UP001148614"/>
    </source>
</evidence>
<keyword evidence="3" id="KW-1185">Reference proteome</keyword>
<dbReference type="EMBL" id="JANPWZ010003316">
    <property type="protein sequence ID" value="KAJ3553276.1"/>
    <property type="molecule type" value="Genomic_DNA"/>
</dbReference>
<dbReference type="AlphaFoldDB" id="A0A9W8N3X1"/>
<evidence type="ECO:0000256" key="1">
    <source>
        <dbReference type="SAM" id="MobiDB-lite"/>
    </source>
</evidence>